<organism evidence="1 2">
    <name type="scientific">Dendrobium thyrsiflorum</name>
    <name type="common">Pinecone-like raceme dendrobium</name>
    <name type="synonym">Orchid</name>
    <dbReference type="NCBI Taxonomy" id="117978"/>
    <lineage>
        <taxon>Eukaryota</taxon>
        <taxon>Viridiplantae</taxon>
        <taxon>Streptophyta</taxon>
        <taxon>Embryophyta</taxon>
        <taxon>Tracheophyta</taxon>
        <taxon>Spermatophyta</taxon>
        <taxon>Magnoliopsida</taxon>
        <taxon>Liliopsida</taxon>
        <taxon>Asparagales</taxon>
        <taxon>Orchidaceae</taxon>
        <taxon>Epidendroideae</taxon>
        <taxon>Malaxideae</taxon>
        <taxon>Dendrobiinae</taxon>
        <taxon>Dendrobium</taxon>
    </lineage>
</organism>
<proteinExistence type="predicted"/>
<reference evidence="1 2" key="1">
    <citation type="journal article" date="2024" name="Plant Biotechnol. J.">
        <title>Dendrobium thyrsiflorum genome and its molecular insights into genes involved in important horticultural traits.</title>
        <authorList>
            <person name="Chen B."/>
            <person name="Wang J.Y."/>
            <person name="Zheng P.J."/>
            <person name="Li K.L."/>
            <person name="Liang Y.M."/>
            <person name="Chen X.F."/>
            <person name="Zhang C."/>
            <person name="Zhao X."/>
            <person name="He X."/>
            <person name="Zhang G.Q."/>
            <person name="Liu Z.J."/>
            <person name="Xu Q."/>
        </authorList>
    </citation>
    <scope>NUCLEOTIDE SEQUENCE [LARGE SCALE GENOMIC DNA]</scope>
    <source>
        <strain evidence="1">GZMU011</strain>
    </source>
</reference>
<accession>A0ABD0U4Q7</accession>
<evidence type="ECO:0000313" key="1">
    <source>
        <dbReference type="EMBL" id="KAL0907171.1"/>
    </source>
</evidence>
<dbReference type="Proteomes" id="UP001552299">
    <property type="component" value="Unassembled WGS sequence"/>
</dbReference>
<dbReference type="AlphaFoldDB" id="A0ABD0U4Q7"/>
<keyword evidence="2" id="KW-1185">Reference proteome</keyword>
<evidence type="ECO:0000313" key="2">
    <source>
        <dbReference type="Proteomes" id="UP001552299"/>
    </source>
</evidence>
<gene>
    <name evidence="1" type="ORF">M5K25_025719</name>
</gene>
<sequence>MNNLQASPSFLHICPRQVHLAEASILLTAGKLRDAYIGFQANLFHLTKDDISLPIDPRFIKAGVLQYIRKDFECIGHVLAQHLSIIRRLLPGGVSIKMTSHVLDLLLELPHRPIRRSLENHML</sequence>
<dbReference type="EMBL" id="JANQDX010000018">
    <property type="protein sequence ID" value="KAL0907171.1"/>
    <property type="molecule type" value="Genomic_DNA"/>
</dbReference>
<protein>
    <submittedName>
        <fullName evidence="1">Uncharacterized protein</fullName>
    </submittedName>
</protein>
<comment type="caution">
    <text evidence="1">The sequence shown here is derived from an EMBL/GenBank/DDBJ whole genome shotgun (WGS) entry which is preliminary data.</text>
</comment>
<name>A0ABD0U4Q7_DENTH</name>